<reference evidence="1 2" key="1">
    <citation type="submission" date="2017-05" db="EMBL/GenBank/DDBJ databases">
        <title>Host range expansion of the Methanosphaera genus to humans and monogastric animals involves recent and extensive reduction in genome content.</title>
        <authorList>
            <person name="Hoedt E.C."/>
            <person name="Volmer J.G."/>
            <person name="Parks D.H."/>
            <person name="Rosewarne C.P."/>
            <person name="Denman S.E."/>
            <person name="Mcsweeney C.S."/>
            <person name="O Cuiv P."/>
            <person name="Hugenholtz P."/>
            <person name="Tyson G.W."/>
            <person name="Morrison M."/>
        </authorList>
    </citation>
    <scope>NUCLEOTIDE SEQUENCE [LARGE SCALE GENOMIC DNA]</scope>
    <source>
        <strain evidence="1 2">PA5</strain>
    </source>
</reference>
<protein>
    <submittedName>
        <fullName evidence="1">MurG-like protein</fullName>
    </submittedName>
</protein>
<name>A0A328Q801_9EURY</name>
<gene>
    <name evidence="1" type="ORF">CA615_06680</name>
</gene>
<dbReference type="SUPFAM" id="SSF53756">
    <property type="entry name" value="UDP-Glycosyltransferase/glycogen phosphorylase"/>
    <property type="match status" value="1"/>
</dbReference>
<dbReference type="GeneID" id="3855666"/>
<evidence type="ECO:0000313" key="2">
    <source>
        <dbReference type="Proteomes" id="UP000248557"/>
    </source>
</evidence>
<dbReference type="RefSeq" id="WP_011406919.1">
    <property type="nucleotide sequence ID" value="NZ_CATZNA010000047.1"/>
</dbReference>
<sequence>MKLLLFVTGRGTGGDAVIAYNILKTLESRGIMGEIVLDYSAQGYYFKKHNMSWLKSSIPAAGGHAASKLSLFKAGLKTIKAVIVGCHLIKKEKADGVIGIIGGGSVIGCLSAKLAHVPAVGIVSTPTDTKISLKCNNTILLPESPFFTTKDTINISKYHVKREYLPIREDIVCGDKNNILDKLTDKYDANKKSILFASGSTLFEDMAKAARNYARENDDVNIFVIGAPLHEGINEIIDHPNIINLGYVNYIDDLYDLVDLAVITDDGLTLHETIACKIPVVVVIGVKYGRYHGLSKIFEGAIIESNVDNITYNINKALNDYSSMKRAVSKYSRDILESSEKIIDFISSHII</sequence>
<dbReference type="Gene3D" id="3.40.50.2000">
    <property type="entry name" value="Glycogen Phosphorylase B"/>
    <property type="match status" value="2"/>
</dbReference>
<dbReference type="Proteomes" id="UP000248557">
    <property type="component" value="Unassembled WGS sequence"/>
</dbReference>
<comment type="caution">
    <text evidence="1">The sequence shown here is derived from an EMBL/GenBank/DDBJ whole genome shotgun (WGS) entry which is preliminary data.</text>
</comment>
<proteinExistence type="predicted"/>
<dbReference type="OMA" id="HETIACK"/>
<dbReference type="AlphaFoldDB" id="A0A328Q801"/>
<dbReference type="EMBL" id="NGJK01000081">
    <property type="protein sequence ID" value="RAP02638.1"/>
    <property type="molecule type" value="Genomic_DNA"/>
</dbReference>
<evidence type="ECO:0000313" key="1">
    <source>
        <dbReference type="EMBL" id="RAP02638.1"/>
    </source>
</evidence>
<accession>A0A328Q801</accession>
<organism evidence="1 2">
    <name type="scientific">Methanosphaera stadtmanae</name>
    <dbReference type="NCBI Taxonomy" id="2317"/>
    <lineage>
        <taxon>Archaea</taxon>
        <taxon>Methanobacteriati</taxon>
        <taxon>Methanobacteriota</taxon>
        <taxon>Methanomada group</taxon>
        <taxon>Methanobacteria</taxon>
        <taxon>Methanobacteriales</taxon>
        <taxon>Methanobacteriaceae</taxon>
        <taxon>Methanosphaera</taxon>
    </lineage>
</organism>